<keyword evidence="5 13" id="KW-0963">Cytoplasm</keyword>
<evidence type="ECO:0000256" key="1">
    <source>
        <dbReference type="ARBA" id="ARBA00004496"/>
    </source>
</evidence>
<evidence type="ECO:0000256" key="4">
    <source>
        <dbReference type="ARBA" id="ARBA00017273"/>
    </source>
</evidence>
<name>A0ABQ3B002_9GAMM</name>
<dbReference type="Pfam" id="PF14579">
    <property type="entry name" value="HHH_6"/>
    <property type="match status" value="1"/>
</dbReference>
<evidence type="ECO:0000256" key="11">
    <source>
        <dbReference type="ARBA" id="ARBA00023204"/>
    </source>
</evidence>
<evidence type="ECO:0000256" key="3">
    <source>
        <dbReference type="ARBA" id="ARBA00012417"/>
    </source>
</evidence>
<keyword evidence="10 13" id="KW-0239">DNA-directed DNA polymerase</keyword>
<evidence type="ECO:0000256" key="13">
    <source>
        <dbReference type="HAMAP-Rule" id="MF_01902"/>
    </source>
</evidence>
<dbReference type="InterPro" id="IPR023073">
    <property type="entry name" value="DnaE2"/>
</dbReference>
<organism evidence="15 16">
    <name type="scientific">Cellvibrio zantedeschiae</name>
    <dbReference type="NCBI Taxonomy" id="1237077"/>
    <lineage>
        <taxon>Bacteria</taxon>
        <taxon>Pseudomonadati</taxon>
        <taxon>Pseudomonadota</taxon>
        <taxon>Gammaproteobacteria</taxon>
        <taxon>Cellvibrionales</taxon>
        <taxon>Cellvibrionaceae</taxon>
        <taxon>Cellvibrio</taxon>
    </lineage>
</organism>
<keyword evidence="7 13" id="KW-0548">Nucleotidyltransferase</keyword>
<dbReference type="InterPro" id="IPR004805">
    <property type="entry name" value="DnaE2/DnaE/PolC"/>
</dbReference>
<dbReference type="EC" id="2.7.7.7" evidence="3 13"/>
<protein>
    <recommendedName>
        <fullName evidence="4 13">Error-prone DNA polymerase</fullName>
        <ecNumber evidence="3 13">2.7.7.7</ecNumber>
    </recommendedName>
</protein>
<keyword evidence="8 13" id="KW-0235">DNA replication</keyword>
<dbReference type="Gene3D" id="3.20.20.140">
    <property type="entry name" value="Metal-dependent hydrolases"/>
    <property type="match status" value="1"/>
</dbReference>
<dbReference type="Pfam" id="PF07733">
    <property type="entry name" value="DNA_pol3_alpha"/>
    <property type="match status" value="1"/>
</dbReference>
<dbReference type="SMART" id="SM00481">
    <property type="entry name" value="POLIIIAc"/>
    <property type="match status" value="1"/>
</dbReference>
<evidence type="ECO:0000256" key="12">
    <source>
        <dbReference type="ARBA" id="ARBA00049244"/>
    </source>
</evidence>
<keyword evidence="16" id="KW-1185">Reference proteome</keyword>
<reference evidence="16" key="1">
    <citation type="journal article" date="2019" name="Int. J. Syst. Evol. Microbiol.">
        <title>The Global Catalogue of Microorganisms (GCM) 10K type strain sequencing project: providing services to taxonomists for standard genome sequencing and annotation.</title>
        <authorList>
            <consortium name="The Broad Institute Genomics Platform"/>
            <consortium name="The Broad Institute Genome Sequencing Center for Infectious Disease"/>
            <person name="Wu L."/>
            <person name="Ma J."/>
        </authorList>
    </citation>
    <scope>NUCLEOTIDE SEQUENCE [LARGE SCALE GENOMIC DNA]</scope>
    <source>
        <strain evidence="16">KCTC 32239</strain>
    </source>
</reference>
<keyword evidence="9 13" id="KW-0227">DNA damage</keyword>
<evidence type="ECO:0000259" key="14">
    <source>
        <dbReference type="SMART" id="SM00481"/>
    </source>
</evidence>
<dbReference type="PANTHER" id="PTHR32294">
    <property type="entry name" value="DNA POLYMERASE III SUBUNIT ALPHA"/>
    <property type="match status" value="1"/>
</dbReference>
<dbReference type="InterPro" id="IPR004365">
    <property type="entry name" value="NA-bd_OB_tRNA"/>
</dbReference>
<dbReference type="InterPro" id="IPR040982">
    <property type="entry name" value="DNA_pol3_finger"/>
</dbReference>
<evidence type="ECO:0000256" key="8">
    <source>
        <dbReference type="ARBA" id="ARBA00022705"/>
    </source>
</evidence>
<dbReference type="HAMAP" id="MF_01902">
    <property type="entry name" value="DNApol_error_prone"/>
    <property type="match status" value="1"/>
</dbReference>
<dbReference type="PANTHER" id="PTHR32294:SF4">
    <property type="entry name" value="ERROR-PRONE DNA POLYMERASE"/>
    <property type="match status" value="1"/>
</dbReference>
<sequence>MRYAHLNTTTNFTFLTGASHPPEYIYRAAELEYDALAITDECSLAGIVKAFVAAEELNFKLIVGSRFTLSNGMQLIAIAPNRTAYAELSGFITLARRRANKGEYEAHFDDLRFRLQHCLIIWIGHTAEDSVQPESIINQLYNSFKERLWIGINHQLQGGEQAEFARWLSLGVQKNIPLVACGAALMHEKKRKPLQDVVTVIRHNSSIANMGTKLEINGEAYLKSLAQLQKLYPESLLEQTCVIADLCQFSMTELRYQYPKELVPAGLTPIKHLRNLVNEGKQRRWPKGVPKDAEEILQKELELVEELGYEYFFLTVYDIVIYARKQNILCQGRGSSANSVICYCLYITEISPQDIKVLFERFISRERKEEPDIDVDFEHSRREEVIQYIYQKYGRERAAIAATVITYRSRSAVRDVGKALGMEQSLVDHLAKSVAWWDRREDLSKRIAASGLKINQKLLQHFFILVDQIRGFPRHLSQHVGGFVISQDKISDLVPIENASMPERTLIQWDKEDLESMNLLKVDVLALGMLTTLRKSLGYINTYDKKISALSDIPKEDSATYEMLCNGDSVGTFQVESRAQMAMLPRLKPKTFYDLVVQIAIVRPGPIQGGMVHPYLRRRNGLEKPDLPKDELKDILEVTYGVPIFQEQVIRIAMVAAGFSGGRADKLRRSMATWGKDSTLMNFEEEFIEGMLAGGYELDFAKRLFEQVKGFGGYGFPESHSASFAILAYASAWIKCHHPAAFYCALLNSQPMGFYSPSQLIQDARRHQLPILPIDINLSCYEHKIEKVSKRNKTLMGIRLGFCEIKSIDHEKAMMIEIWRGDAPFQSLKDLSQRSGLTAIDLQYLASADVLRSLSGNRHEARWEAAAIEPFSELLEHATPPPHDDLLTAAPTLEQDVLNDYATTGLSLRPHPMALLRNAPPFDRCTQYSDLKHLRHGGFVRVAGLVTGRQRPGTASGALFLTLEDETGNINVIVWKGTQETFRQVLLTSRLLLIKGTVEINNDNVANPVVHVIAGQLHDYSDRLENFSLKSRDFH</sequence>
<dbReference type="Proteomes" id="UP000619761">
    <property type="component" value="Unassembled WGS sequence"/>
</dbReference>
<dbReference type="EMBL" id="BMYZ01000001">
    <property type="protein sequence ID" value="GGY72540.1"/>
    <property type="molecule type" value="Genomic_DNA"/>
</dbReference>
<evidence type="ECO:0000256" key="7">
    <source>
        <dbReference type="ARBA" id="ARBA00022695"/>
    </source>
</evidence>
<dbReference type="Pfam" id="PF02811">
    <property type="entry name" value="PHP"/>
    <property type="match status" value="1"/>
</dbReference>
<dbReference type="RefSeq" id="WP_189417530.1">
    <property type="nucleotide sequence ID" value="NZ_BMYZ01000001.1"/>
</dbReference>
<dbReference type="SUPFAM" id="SSF89550">
    <property type="entry name" value="PHP domain-like"/>
    <property type="match status" value="1"/>
</dbReference>
<comment type="caution">
    <text evidence="15">The sequence shown here is derived from an EMBL/GenBank/DDBJ whole genome shotgun (WGS) entry which is preliminary data.</text>
</comment>
<evidence type="ECO:0000313" key="15">
    <source>
        <dbReference type="EMBL" id="GGY72540.1"/>
    </source>
</evidence>
<feature type="domain" description="Polymerase/histidinol phosphatase N-terminal" evidence="14">
    <location>
        <begin position="4"/>
        <end position="71"/>
    </location>
</feature>
<evidence type="ECO:0000256" key="6">
    <source>
        <dbReference type="ARBA" id="ARBA00022679"/>
    </source>
</evidence>
<keyword evidence="11 13" id="KW-0234">DNA repair</keyword>
<comment type="similarity">
    <text evidence="2 13">Belongs to the DNA polymerase type-C family. DnaE2 subfamily.</text>
</comment>
<dbReference type="NCBIfam" id="TIGR00594">
    <property type="entry name" value="polc"/>
    <property type="match status" value="1"/>
</dbReference>
<dbReference type="CDD" id="cd07434">
    <property type="entry name" value="PHP_PolIIIA_DnaE2"/>
    <property type="match status" value="1"/>
</dbReference>
<dbReference type="Gene3D" id="1.10.150.870">
    <property type="match status" value="1"/>
</dbReference>
<keyword evidence="6 13" id="KW-0808">Transferase</keyword>
<evidence type="ECO:0000256" key="2">
    <source>
        <dbReference type="ARBA" id="ARBA00007391"/>
    </source>
</evidence>
<evidence type="ECO:0000256" key="10">
    <source>
        <dbReference type="ARBA" id="ARBA00022932"/>
    </source>
</evidence>
<dbReference type="InterPro" id="IPR016195">
    <property type="entry name" value="Pol/histidinol_Pase-like"/>
</dbReference>
<comment type="subcellular location">
    <subcellularLocation>
        <location evidence="1 13">Cytoplasm</location>
    </subcellularLocation>
</comment>
<evidence type="ECO:0000256" key="9">
    <source>
        <dbReference type="ARBA" id="ARBA00022763"/>
    </source>
</evidence>
<proteinExistence type="inferred from homology"/>
<accession>A0ABQ3B002</accession>
<comment type="catalytic activity">
    <reaction evidence="12 13">
        <text>DNA(n) + a 2'-deoxyribonucleoside 5'-triphosphate = DNA(n+1) + diphosphate</text>
        <dbReference type="Rhea" id="RHEA:22508"/>
        <dbReference type="Rhea" id="RHEA-COMP:17339"/>
        <dbReference type="Rhea" id="RHEA-COMP:17340"/>
        <dbReference type="ChEBI" id="CHEBI:33019"/>
        <dbReference type="ChEBI" id="CHEBI:61560"/>
        <dbReference type="ChEBI" id="CHEBI:173112"/>
        <dbReference type="EC" id="2.7.7.7"/>
    </reaction>
</comment>
<dbReference type="CDD" id="cd04485">
    <property type="entry name" value="DnaE_OBF"/>
    <property type="match status" value="1"/>
</dbReference>
<dbReference type="InterPro" id="IPR011708">
    <property type="entry name" value="DNA_pol3_alpha_NTPase_dom"/>
</dbReference>
<dbReference type="Pfam" id="PF17657">
    <property type="entry name" value="DNA_pol3_finger"/>
    <property type="match status" value="1"/>
</dbReference>
<evidence type="ECO:0000313" key="16">
    <source>
        <dbReference type="Proteomes" id="UP000619761"/>
    </source>
</evidence>
<dbReference type="InterPro" id="IPR029460">
    <property type="entry name" value="DNAPol_HHH"/>
</dbReference>
<dbReference type="InterPro" id="IPR003141">
    <property type="entry name" value="Pol/His_phosphatase_N"/>
</dbReference>
<comment type="function">
    <text evidence="13">DNA polymerase involved in damage-induced mutagenesis and translesion synthesis (TLS). It is not the major replicative DNA polymerase.</text>
</comment>
<evidence type="ECO:0000256" key="5">
    <source>
        <dbReference type="ARBA" id="ARBA00022490"/>
    </source>
</evidence>
<gene>
    <name evidence="13 15" type="primary">dnaE2</name>
    <name evidence="15" type="ORF">GCM10011613_16920</name>
</gene>
<dbReference type="NCBIfam" id="NF004225">
    <property type="entry name" value="PRK05672.1"/>
    <property type="match status" value="1"/>
</dbReference>
<dbReference type="InterPro" id="IPR004013">
    <property type="entry name" value="PHP_dom"/>
</dbReference>
<dbReference type="Pfam" id="PF01336">
    <property type="entry name" value="tRNA_anti-codon"/>
    <property type="match status" value="1"/>
</dbReference>